<organism evidence="7 8">
    <name type="scientific">Rugamonas rubra</name>
    <dbReference type="NCBI Taxonomy" id="758825"/>
    <lineage>
        <taxon>Bacteria</taxon>
        <taxon>Pseudomonadati</taxon>
        <taxon>Pseudomonadota</taxon>
        <taxon>Betaproteobacteria</taxon>
        <taxon>Burkholderiales</taxon>
        <taxon>Oxalobacteraceae</taxon>
        <taxon>Telluria group</taxon>
        <taxon>Rugamonas</taxon>
    </lineage>
</organism>
<name>A0A1I4KUC3_9BURK</name>
<reference evidence="7 8" key="1">
    <citation type="submission" date="2016-10" db="EMBL/GenBank/DDBJ databases">
        <authorList>
            <person name="de Groot N.N."/>
        </authorList>
    </citation>
    <scope>NUCLEOTIDE SEQUENCE [LARGE SCALE GENOMIC DNA]</scope>
    <source>
        <strain evidence="7 8">ATCC 43154</strain>
    </source>
</reference>
<dbReference type="PANTHER" id="PTHR38776">
    <property type="entry name" value="MLTA-INTERACTING PROTEIN-RELATED"/>
    <property type="match status" value="1"/>
</dbReference>
<dbReference type="Proteomes" id="UP000199470">
    <property type="component" value="Unassembled WGS sequence"/>
</dbReference>
<feature type="signal peptide" evidence="6">
    <location>
        <begin position="1"/>
        <end position="34"/>
    </location>
</feature>
<protein>
    <submittedName>
        <fullName evidence="7">Outer membrane scaffolding protein for murein synthesis, MipA/OmpV family</fullName>
    </submittedName>
</protein>
<evidence type="ECO:0000256" key="2">
    <source>
        <dbReference type="ARBA" id="ARBA00005722"/>
    </source>
</evidence>
<dbReference type="InterPro" id="IPR010583">
    <property type="entry name" value="MipA"/>
</dbReference>
<dbReference type="PANTHER" id="PTHR38776:SF1">
    <property type="entry name" value="MLTA-INTERACTING PROTEIN-RELATED"/>
    <property type="match status" value="1"/>
</dbReference>
<keyword evidence="3 6" id="KW-0732">Signal</keyword>
<evidence type="ECO:0000256" key="1">
    <source>
        <dbReference type="ARBA" id="ARBA00004442"/>
    </source>
</evidence>
<keyword evidence="4" id="KW-0472">Membrane</keyword>
<keyword evidence="5" id="KW-0998">Cell outer membrane</keyword>
<evidence type="ECO:0000256" key="4">
    <source>
        <dbReference type="ARBA" id="ARBA00023136"/>
    </source>
</evidence>
<keyword evidence="8" id="KW-1185">Reference proteome</keyword>
<gene>
    <name evidence="7" type="ORF">SAMN02982985_01634</name>
</gene>
<evidence type="ECO:0000256" key="5">
    <source>
        <dbReference type="ARBA" id="ARBA00023237"/>
    </source>
</evidence>
<evidence type="ECO:0000256" key="6">
    <source>
        <dbReference type="SAM" id="SignalP"/>
    </source>
</evidence>
<comment type="similarity">
    <text evidence="2">Belongs to the MipA/OmpV family.</text>
</comment>
<sequence>MRWAWPAVFPYYEKSPMIKLSPLLLLLACAPALADEARVAMLPDGSTDMYVGMAVGARLGSADLNGHGRGSVMPLLQVEWANGIFIANLTTLGLHLSTTPGLEYGPFLETRDSRHPNDRRGLAGTETIEGNPNLGAFVNYYLGAEARLTSSLYYDSNAHGIGLHVGLQKSLRNILPHHTLTFSLGLSAANGRVMRQRYGVTADAERYPGLRGYRATAGLSSVDGGVNWNWKLSPSWMINTAVNASRFGASVADSPTVSRSSVVSVSTGLAYRF</sequence>
<evidence type="ECO:0000313" key="8">
    <source>
        <dbReference type="Proteomes" id="UP000199470"/>
    </source>
</evidence>
<evidence type="ECO:0000256" key="3">
    <source>
        <dbReference type="ARBA" id="ARBA00022729"/>
    </source>
</evidence>
<dbReference type="EMBL" id="FOTW01000008">
    <property type="protein sequence ID" value="SFL82213.1"/>
    <property type="molecule type" value="Genomic_DNA"/>
</dbReference>
<dbReference type="GO" id="GO:0009279">
    <property type="term" value="C:cell outer membrane"/>
    <property type="evidence" value="ECO:0007669"/>
    <property type="project" value="UniProtKB-SubCell"/>
</dbReference>
<dbReference type="Pfam" id="PF06629">
    <property type="entry name" value="MipA"/>
    <property type="match status" value="1"/>
</dbReference>
<evidence type="ECO:0000313" key="7">
    <source>
        <dbReference type="EMBL" id="SFL82213.1"/>
    </source>
</evidence>
<comment type="subcellular location">
    <subcellularLocation>
        <location evidence="1">Cell outer membrane</location>
    </subcellularLocation>
</comment>
<dbReference type="STRING" id="758825.SAMN02982985_01634"/>
<accession>A0A1I4KUC3</accession>
<feature type="chain" id="PRO_5011589808" evidence="6">
    <location>
        <begin position="35"/>
        <end position="273"/>
    </location>
</feature>
<dbReference type="AlphaFoldDB" id="A0A1I4KUC3"/>
<proteinExistence type="inferred from homology"/>